<name>A0ABY6Z805_9BACL</name>
<protein>
    <submittedName>
        <fullName evidence="2">MaoC/PaaZ C-terminal domain-containing protein</fullName>
    </submittedName>
</protein>
<gene>
    <name evidence="2" type="ORF">NZD86_09705</name>
</gene>
<dbReference type="Pfam" id="PF01575">
    <property type="entry name" value="MaoC_dehydratas"/>
    <property type="match status" value="1"/>
</dbReference>
<reference evidence="2" key="1">
    <citation type="submission" date="2022-08" db="EMBL/GenBank/DDBJ databases">
        <title>Alicyclobacillus dauci DSM2870, complete genome.</title>
        <authorList>
            <person name="Wang Q."/>
            <person name="Cai R."/>
            <person name="Wang Z."/>
        </authorList>
    </citation>
    <scope>NUCLEOTIDE SEQUENCE</scope>
    <source>
        <strain evidence="2">DSM 28700</strain>
    </source>
</reference>
<keyword evidence="3" id="KW-1185">Reference proteome</keyword>
<dbReference type="PANTHER" id="PTHR43664">
    <property type="entry name" value="MONOAMINE OXIDASE-RELATED"/>
    <property type="match status" value="1"/>
</dbReference>
<dbReference type="InterPro" id="IPR052342">
    <property type="entry name" value="MCH/BMMD"/>
</dbReference>
<feature type="domain" description="MaoC-like" evidence="1">
    <location>
        <begin position="8"/>
        <end position="114"/>
    </location>
</feature>
<evidence type="ECO:0000259" key="1">
    <source>
        <dbReference type="Pfam" id="PF01575"/>
    </source>
</evidence>
<dbReference type="EMBL" id="CP104064">
    <property type="protein sequence ID" value="WAH38722.1"/>
    <property type="molecule type" value="Genomic_DNA"/>
</dbReference>
<dbReference type="InterPro" id="IPR002539">
    <property type="entry name" value="MaoC-like_dom"/>
</dbReference>
<sequence length="141" mass="15761">MKLHEFQIGDRFVTPTVVVTLDDIINFAGAYDPLYFHIDTDKAKNSIFGRVVASGLHSIGLLNAEWVRMGILEEDIQGGVAVEVQFMVPVYPDDEIHGEIVVENKKENSDGRTGLLTLSLTGRKKNEQIFSKAQFKILVNK</sequence>
<dbReference type="PANTHER" id="PTHR43664:SF1">
    <property type="entry name" value="BETA-METHYLMALYL-COA DEHYDRATASE"/>
    <property type="match status" value="1"/>
</dbReference>
<organism evidence="2 3">
    <name type="scientific">Alicyclobacillus dauci</name>
    <dbReference type="NCBI Taxonomy" id="1475485"/>
    <lineage>
        <taxon>Bacteria</taxon>
        <taxon>Bacillati</taxon>
        <taxon>Bacillota</taxon>
        <taxon>Bacilli</taxon>
        <taxon>Bacillales</taxon>
        <taxon>Alicyclobacillaceae</taxon>
        <taxon>Alicyclobacillus</taxon>
    </lineage>
</organism>
<dbReference type="InterPro" id="IPR029069">
    <property type="entry name" value="HotDog_dom_sf"/>
</dbReference>
<dbReference type="SUPFAM" id="SSF54637">
    <property type="entry name" value="Thioesterase/thiol ester dehydrase-isomerase"/>
    <property type="match status" value="1"/>
</dbReference>
<proteinExistence type="predicted"/>
<dbReference type="Proteomes" id="UP001164803">
    <property type="component" value="Chromosome"/>
</dbReference>
<evidence type="ECO:0000313" key="2">
    <source>
        <dbReference type="EMBL" id="WAH38722.1"/>
    </source>
</evidence>
<dbReference type="RefSeq" id="WP_268046311.1">
    <property type="nucleotide sequence ID" value="NZ_CP104064.1"/>
</dbReference>
<dbReference type="Gene3D" id="3.10.129.10">
    <property type="entry name" value="Hotdog Thioesterase"/>
    <property type="match status" value="1"/>
</dbReference>
<accession>A0ABY6Z805</accession>
<evidence type="ECO:0000313" key="3">
    <source>
        <dbReference type="Proteomes" id="UP001164803"/>
    </source>
</evidence>